<dbReference type="Proteomes" id="UP000694404">
    <property type="component" value="Unplaced"/>
</dbReference>
<accession>A0A8C0GJ19</accession>
<feature type="transmembrane region" description="Helical" evidence="1">
    <location>
        <begin position="122"/>
        <end position="146"/>
    </location>
</feature>
<protein>
    <submittedName>
        <fullName evidence="2">Uncharacterized protein</fullName>
    </submittedName>
</protein>
<evidence type="ECO:0000313" key="2">
    <source>
        <dbReference type="Ensembl" id="ENSCABP00000008414.1"/>
    </source>
</evidence>
<reference evidence="2" key="1">
    <citation type="submission" date="2025-08" db="UniProtKB">
        <authorList>
            <consortium name="Ensembl"/>
        </authorList>
    </citation>
    <scope>IDENTIFICATION</scope>
</reference>
<reference evidence="2" key="2">
    <citation type="submission" date="2025-09" db="UniProtKB">
        <authorList>
            <consortium name="Ensembl"/>
        </authorList>
    </citation>
    <scope>IDENTIFICATION</scope>
</reference>
<organism evidence="2 3">
    <name type="scientific">Chelonoidis abingdonii</name>
    <name type="common">Abingdon island giant tortoise</name>
    <name type="synonym">Testudo abingdonii</name>
    <dbReference type="NCBI Taxonomy" id="106734"/>
    <lineage>
        <taxon>Eukaryota</taxon>
        <taxon>Metazoa</taxon>
        <taxon>Chordata</taxon>
        <taxon>Craniata</taxon>
        <taxon>Vertebrata</taxon>
        <taxon>Euteleostomi</taxon>
        <taxon>Archelosauria</taxon>
        <taxon>Testudinata</taxon>
        <taxon>Testudines</taxon>
        <taxon>Cryptodira</taxon>
        <taxon>Durocryptodira</taxon>
        <taxon>Testudinoidea</taxon>
        <taxon>Testudinidae</taxon>
        <taxon>Chelonoidis</taxon>
    </lineage>
</organism>
<sequence>MPAIWFLLAYVDPSFLGQTRLYWSLLSLTFINLLGCREEKVQGAYTYLCGLHKWQPRVPSLHLEECKECSLCASKGIQDTLQEAGESQRSGLALTLLCQKSWLGALEGSKMHHLNGCYSLRLLWASGIGCTSLSPVPCLWYIVFFLRTEMF</sequence>
<proteinExistence type="predicted"/>
<evidence type="ECO:0000256" key="1">
    <source>
        <dbReference type="SAM" id="Phobius"/>
    </source>
</evidence>
<keyword evidence="1" id="KW-1133">Transmembrane helix</keyword>
<evidence type="ECO:0000313" key="3">
    <source>
        <dbReference type="Proteomes" id="UP000694404"/>
    </source>
</evidence>
<keyword evidence="1" id="KW-0812">Transmembrane</keyword>
<keyword evidence="1" id="KW-0472">Membrane</keyword>
<dbReference type="AlphaFoldDB" id="A0A8C0GJ19"/>
<keyword evidence="3" id="KW-1185">Reference proteome</keyword>
<dbReference type="Ensembl" id="ENSCABT00000009228.1">
    <property type="protein sequence ID" value="ENSCABP00000008414.1"/>
    <property type="gene ID" value="ENSCABG00000006360.1"/>
</dbReference>
<name>A0A8C0GJ19_CHEAB</name>